<dbReference type="EMBL" id="JASBWR010000077">
    <property type="protein sequence ID" value="KAJ9098410.1"/>
    <property type="molecule type" value="Genomic_DNA"/>
</dbReference>
<comment type="caution">
    <text evidence="1">The sequence shown here is derived from an EMBL/GenBank/DDBJ whole genome shotgun (WGS) entry which is preliminary data.</text>
</comment>
<accession>A0ACC2VG88</accession>
<organism evidence="1 2">
    <name type="scientific">Naganishia cerealis</name>
    <dbReference type="NCBI Taxonomy" id="610337"/>
    <lineage>
        <taxon>Eukaryota</taxon>
        <taxon>Fungi</taxon>
        <taxon>Dikarya</taxon>
        <taxon>Basidiomycota</taxon>
        <taxon>Agaricomycotina</taxon>
        <taxon>Tremellomycetes</taxon>
        <taxon>Filobasidiales</taxon>
        <taxon>Filobasidiaceae</taxon>
        <taxon>Naganishia</taxon>
    </lineage>
</organism>
<reference evidence="1" key="1">
    <citation type="submission" date="2023-04" db="EMBL/GenBank/DDBJ databases">
        <title>Draft Genome sequencing of Naganishia species isolated from polar environments using Oxford Nanopore Technology.</title>
        <authorList>
            <person name="Leo P."/>
            <person name="Venkateswaran K."/>
        </authorList>
    </citation>
    <scope>NUCLEOTIDE SEQUENCE</scope>
    <source>
        <strain evidence="1">MNA-CCFEE 5261</strain>
    </source>
</reference>
<evidence type="ECO:0000313" key="2">
    <source>
        <dbReference type="Proteomes" id="UP001241377"/>
    </source>
</evidence>
<proteinExistence type="predicted"/>
<sequence>MGRRKIEIEPITDERNRTVTFVKRKAGLFKKAHELAVLCQVDLAVIILGNNSKVYEYSSVDTDELLKTYKHIDIKYEAKSPEDYGGYKKKKHVGGAPLMGNIGDYANDEDEDSEADYDSSTPPRRKKRKRELEPSIPIRIGRPYGESDQSSVAPPAPPQVHVDHVAHQRPVLRVQIPSDVKGKIDDSAKTITAIDVTRQETPDNSNLAVSDNSDRNANGNTTPSIRTKYLDSFKPNDSHKPTLPLPVQSKNQLSPSSATAPGLPASAMAPGFYGPLPQPLPVGGPTSGQPYQWQVPGGPPSAQHSPSTQNLPKMPNPPFNNYNKLRPLHGQQYPVSVHQPSGAPVMGAINNNSGGDQTPQSGLPSRYVDLFPSPSNFYPPQDWPQPGMTPMTNGMPQYFNMMPSGGPWQGRPTPQQGKLEPLPSLMYEVYDKKKE</sequence>
<keyword evidence="2" id="KW-1185">Reference proteome</keyword>
<evidence type="ECO:0000313" key="1">
    <source>
        <dbReference type="EMBL" id="KAJ9098410.1"/>
    </source>
</evidence>
<protein>
    <submittedName>
        <fullName evidence="1">Uncharacterized protein</fullName>
    </submittedName>
</protein>
<dbReference type="Proteomes" id="UP001241377">
    <property type="component" value="Unassembled WGS sequence"/>
</dbReference>
<gene>
    <name evidence="1" type="ORF">QFC19_006409</name>
</gene>
<name>A0ACC2VG88_9TREE</name>